<dbReference type="InterPro" id="IPR036047">
    <property type="entry name" value="F-box-like_dom_sf"/>
</dbReference>
<evidence type="ECO:0000313" key="3">
    <source>
        <dbReference type="Proteomes" id="UP001303647"/>
    </source>
</evidence>
<dbReference type="AlphaFoldDB" id="A0AAN7HJP1"/>
<keyword evidence="3" id="KW-1185">Reference proteome</keyword>
<dbReference type="InterPro" id="IPR056021">
    <property type="entry name" value="DUF7600"/>
</dbReference>
<dbReference type="Gene3D" id="1.20.1280.50">
    <property type="match status" value="1"/>
</dbReference>
<comment type="caution">
    <text evidence="2">The sequence shown here is derived from an EMBL/GenBank/DDBJ whole genome shotgun (WGS) entry which is preliminary data.</text>
</comment>
<sequence>MDQDEINGRHSFIFHDTCWSLLEQTFHPAPLLRIFEVCDSLPFGMLWGNMDWGHDYRELAIPIDSIADPLTVSEVVDILREAPTYIPPPSRELFPTGSAIVLGGNDLFNSLPTELCSAIAAYLETRDVLNARCASRSFWHVFHSHQFWASRFRGNSDRTWLFEFRNHKEAIKDWRWLYRRTIDGPNVLELSWTELPSELPPLWRSLPPQECQTWLIRTQQVAIPNNLTHISASVACIGNLKYIVGISLTTSTRETRSIQLSGELAGFNVACINRETRESIPWLGCPDDVPRTERLSLGTRIIALEAGLDGFRMVRIANYTWGFRPLFWSCFGGPGGIYLPCLTRIRASLWAGLRRLDFFFNKEVPAKC</sequence>
<dbReference type="EMBL" id="MU857738">
    <property type="protein sequence ID" value="KAK4244458.1"/>
    <property type="molecule type" value="Genomic_DNA"/>
</dbReference>
<reference evidence="2" key="1">
    <citation type="journal article" date="2023" name="Mol. Phylogenet. Evol.">
        <title>Genome-scale phylogeny and comparative genomics of the fungal order Sordariales.</title>
        <authorList>
            <person name="Hensen N."/>
            <person name="Bonometti L."/>
            <person name="Westerberg I."/>
            <person name="Brannstrom I.O."/>
            <person name="Guillou S."/>
            <person name="Cros-Aarteil S."/>
            <person name="Calhoun S."/>
            <person name="Haridas S."/>
            <person name="Kuo A."/>
            <person name="Mondo S."/>
            <person name="Pangilinan J."/>
            <person name="Riley R."/>
            <person name="LaButti K."/>
            <person name="Andreopoulos B."/>
            <person name="Lipzen A."/>
            <person name="Chen C."/>
            <person name="Yan M."/>
            <person name="Daum C."/>
            <person name="Ng V."/>
            <person name="Clum A."/>
            <person name="Steindorff A."/>
            <person name="Ohm R.A."/>
            <person name="Martin F."/>
            <person name="Silar P."/>
            <person name="Natvig D.O."/>
            <person name="Lalanne C."/>
            <person name="Gautier V."/>
            <person name="Ament-Velasquez S.L."/>
            <person name="Kruys A."/>
            <person name="Hutchinson M.I."/>
            <person name="Powell A.J."/>
            <person name="Barry K."/>
            <person name="Miller A.N."/>
            <person name="Grigoriev I.V."/>
            <person name="Debuchy R."/>
            <person name="Gladieux P."/>
            <person name="Hiltunen Thoren M."/>
            <person name="Johannesson H."/>
        </authorList>
    </citation>
    <scope>NUCLEOTIDE SEQUENCE</scope>
    <source>
        <strain evidence="2">CBS 359.72</strain>
    </source>
</reference>
<organism evidence="2 3">
    <name type="scientific">Corynascus novoguineensis</name>
    <dbReference type="NCBI Taxonomy" id="1126955"/>
    <lineage>
        <taxon>Eukaryota</taxon>
        <taxon>Fungi</taxon>
        <taxon>Dikarya</taxon>
        <taxon>Ascomycota</taxon>
        <taxon>Pezizomycotina</taxon>
        <taxon>Sordariomycetes</taxon>
        <taxon>Sordariomycetidae</taxon>
        <taxon>Sordariales</taxon>
        <taxon>Chaetomiaceae</taxon>
        <taxon>Corynascus</taxon>
    </lineage>
</organism>
<dbReference type="Proteomes" id="UP001303647">
    <property type="component" value="Unassembled WGS sequence"/>
</dbReference>
<dbReference type="CDD" id="cd09917">
    <property type="entry name" value="F-box_SF"/>
    <property type="match status" value="1"/>
</dbReference>
<dbReference type="Pfam" id="PF12937">
    <property type="entry name" value="F-box-like"/>
    <property type="match status" value="1"/>
</dbReference>
<accession>A0AAN7HJP1</accession>
<reference evidence="2" key="2">
    <citation type="submission" date="2023-05" db="EMBL/GenBank/DDBJ databases">
        <authorList>
            <consortium name="Lawrence Berkeley National Laboratory"/>
            <person name="Steindorff A."/>
            <person name="Hensen N."/>
            <person name="Bonometti L."/>
            <person name="Westerberg I."/>
            <person name="Brannstrom I.O."/>
            <person name="Guillou S."/>
            <person name="Cros-Aarteil S."/>
            <person name="Calhoun S."/>
            <person name="Haridas S."/>
            <person name="Kuo A."/>
            <person name="Mondo S."/>
            <person name="Pangilinan J."/>
            <person name="Riley R."/>
            <person name="Labutti K."/>
            <person name="Andreopoulos B."/>
            <person name="Lipzen A."/>
            <person name="Chen C."/>
            <person name="Yanf M."/>
            <person name="Daum C."/>
            <person name="Ng V."/>
            <person name="Clum A."/>
            <person name="Ohm R."/>
            <person name="Martin F."/>
            <person name="Silar P."/>
            <person name="Natvig D."/>
            <person name="Lalanne C."/>
            <person name="Gautier V."/>
            <person name="Ament-Velasquez S.L."/>
            <person name="Kruys A."/>
            <person name="Hutchinson M.I."/>
            <person name="Powell A.J."/>
            <person name="Barry K."/>
            <person name="Miller A.N."/>
            <person name="Grigoriev I.V."/>
            <person name="Debuchy R."/>
            <person name="Gladieux P."/>
            <person name="Thoren M.H."/>
            <person name="Johannesson H."/>
        </authorList>
    </citation>
    <scope>NUCLEOTIDE SEQUENCE</scope>
    <source>
        <strain evidence="2">CBS 359.72</strain>
    </source>
</reference>
<evidence type="ECO:0000259" key="1">
    <source>
        <dbReference type="PROSITE" id="PS50181"/>
    </source>
</evidence>
<dbReference type="PROSITE" id="PS50181">
    <property type="entry name" value="FBOX"/>
    <property type="match status" value="1"/>
</dbReference>
<dbReference type="Pfam" id="PF24539">
    <property type="entry name" value="DUF7600"/>
    <property type="match status" value="1"/>
</dbReference>
<protein>
    <recommendedName>
        <fullName evidence="1">F-box domain-containing protein</fullName>
    </recommendedName>
</protein>
<dbReference type="SUPFAM" id="SSF81383">
    <property type="entry name" value="F-box domain"/>
    <property type="match status" value="1"/>
</dbReference>
<dbReference type="InterPro" id="IPR001810">
    <property type="entry name" value="F-box_dom"/>
</dbReference>
<evidence type="ECO:0000313" key="2">
    <source>
        <dbReference type="EMBL" id="KAK4244458.1"/>
    </source>
</evidence>
<gene>
    <name evidence="2" type="ORF">C7999DRAFT_43903</name>
</gene>
<feature type="domain" description="F-box" evidence="1">
    <location>
        <begin position="105"/>
        <end position="151"/>
    </location>
</feature>
<name>A0AAN7HJP1_9PEZI</name>
<proteinExistence type="predicted"/>